<dbReference type="Gene3D" id="3.40.30.10">
    <property type="entry name" value="Glutaredoxin"/>
    <property type="match status" value="1"/>
</dbReference>
<name>E4KND5_9LACT</name>
<dbReference type="GO" id="GO:0004601">
    <property type="term" value="F:peroxidase activity"/>
    <property type="evidence" value="ECO:0007669"/>
    <property type="project" value="UniProtKB-KW"/>
</dbReference>
<dbReference type="InterPro" id="IPR036249">
    <property type="entry name" value="Thioredoxin-like_sf"/>
</dbReference>
<dbReference type="PANTHER" id="PTHR11592">
    <property type="entry name" value="GLUTATHIONE PEROXIDASE"/>
    <property type="match status" value="1"/>
</dbReference>
<dbReference type="CDD" id="cd00340">
    <property type="entry name" value="GSH_Peroxidase"/>
    <property type="match status" value="1"/>
</dbReference>
<dbReference type="STRING" id="908337.HMPREF9257_0484"/>
<evidence type="ECO:0000256" key="2">
    <source>
        <dbReference type="ARBA" id="ARBA00022559"/>
    </source>
</evidence>
<dbReference type="RefSeq" id="WP_006417994.1">
    <property type="nucleotide sequence ID" value="NZ_AENN01000010.1"/>
</dbReference>
<comment type="similarity">
    <text evidence="1 5">Belongs to the glutathione peroxidase family.</text>
</comment>
<dbReference type="PIRSF" id="PIRSF000303">
    <property type="entry name" value="Glutathion_perox"/>
    <property type="match status" value="1"/>
</dbReference>
<evidence type="ECO:0000256" key="5">
    <source>
        <dbReference type="RuleBase" id="RU000499"/>
    </source>
</evidence>
<dbReference type="PANTHER" id="PTHR11592:SF78">
    <property type="entry name" value="GLUTATHIONE PEROXIDASE"/>
    <property type="match status" value="1"/>
</dbReference>
<protein>
    <recommendedName>
        <fullName evidence="5">Glutathione peroxidase</fullName>
    </recommendedName>
</protein>
<gene>
    <name evidence="6" type="ORF">HMPREF9257_0484</name>
</gene>
<dbReference type="Proteomes" id="UP000005990">
    <property type="component" value="Unassembled WGS sequence"/>
</dbReference>
<sequence>MSLPDIPLTRPGGTTYSFKDLTGKTIIVVNTASQCGLRGQFKELESLYQTYQDQGLVVLGFPSDQFKQENLSNEEIAEACQINFGVSFPLHKLCKVNGSDTHLLFAWLKDQDGGLLGKSIKWNFTKFLVTKDGAKVTRFAPKTSPRAMVEAIEADLAK</sequence>
<dbReference type="EMBL" id="AENN01000010">
    <property type="protein sequence ID" value="EFR31549.1"/>
    <property type="molecule type" value="Genomic_DNA"/>
</dbReference>
<dbReference type="AlphaFoldDB" id="E4KND5"/>
<keyword evidence="2 5" id="KW-0575">Peroxidase</keyword>
<evidence type="ECO:0000256" key="1">
    <source>
        <dbReference type="ARBA" id="ARBA00006926"/>
    </source>
</evidence>
<dbReference type="InterPro" id="IPR000889">
    <property type="entry name" value="Glutathione_peroxidase"/>
</dbReference>
<comment type="caution">
    <text evidence="6">The sequence shown here is derived from an EMBL/GenBank/DDBJ whole genome shotgun (WGS) entry which is preliminary data.</text>
</comment>
<feature type="active site" evidence="4">
    <location>
        <position position="35"/>
    </location>
</feature>
<evidence type="ECO:0000313" key="7">
    <source>
        <dbReference type="Proteomes" id="UP000005990"/>
    </source>
</evidence>
<dbReference type="Pfam" id="PF00255">
    <property type="entry name" value="GSHPx"/>
    <property type="match status" value="1"/>
</dbReference>
<dbReference type="PRINTS" id="PR01011">
    <property type="entry name" value="GLUTPROXDASE"/>
</dbReference>
<dbReference type="eggNOG" id="COG0386">
    <property type="taxonomic scope" value="Bacteria"/>
</dbReference>
<evidence type="ECO:0000256" key="3">
    <source>
        <dbReference type="ARBA" id="ARBA00023002"/>
    </source>
</evidence>
<evidence type="ECO:0000313" key="6">
    <source>
        <dbReference type="EMBL" id="EFR31549.1"/>
    </source>
</evidence>
<keyword evidence="3 5" id="KW-0560">Oxidoreductase</keyword>
<dbReference type="GO" id="GO:0034599">
    <property type="term" value="P:cellular response to oxidative stress"/>
    <property type="evidence" value="ECO:0007669"/>
    <property type="project" value="TreeGrafter"/>
</dbReference>
<reference evidence="6 7" key="1">
    <citation type="submission" date="2010-10" db="EMBL/GenBank/DDBJ databases">
        <authorList>
            <person name="Durkin A.S."/>
            <person name="Madupu R."/>
            <person name="Torralba M."/>
            <person name="Gillis M."/>
            <person name="Methe B."/>
            <person name="Sutton G."/>
            <person name="Nelson K.E."/>
        </authorList>
    </citation>
    <scope>NUCLEOTIDE SEQUENCE [LARGE SCALE GENOMIC DNA]</scope>
    <source>
        <strain evidence="6 7">ACS-139-V-Col8</strain>
    </source>
</reference>
<accession>E4KND5</accession>
<dbReference type="SUPFAM" id="SSF52833">
    <property type="entry name" value="Thioredoxin-like"/>
    <property type="match status" value="1"/>
</dbReference>
<proteinExistence type="inferred from homology"/>
<dbReference type="PROSITE" id="PS51355">
    <property type="entry name" value="GLUTATHIONE_PEROXID_3"/>
    <property type="match status" value="1"/>
</dbReference>
<keyword evidence="7" id="KW-1185">Reference proteome</keyword>
<organism evidence="6 7">
    <name type="scientific">Eremococcus coleocola ACS-139-V-Col8</name>
    <dbReference type="NCBI Taxonomy" id="908337"/>
    <lineage>
        <taxon>Bacteria</taxon>
        <taxon>Bacillati</taxon>
        <taxon>Bacillota</taxon>
        <taxon>Bacilli</taxon>
        <taxon>Lactobacillales</taxon>
        <taxon>Aerococcaceae</taxon>
        <taxon>Eremococcus</taxon>
    </lineage>
</organism>
<evidence type="ECO:0000256" key="4">
    <source>
        <dbReference type="PIRSR" id="PIRSR000303-1"/>
    </source>
</evidence>
<dbReference type="OrthoDB" id="9789406at2"/>